<comment type="caution">
    <text evidence="4">The sequence shown here is derived from an EMBL/GenBank/DDBJ whole genome shotgun (WGS) entry which is preliminary data.</text>
</comment>
<dbReference type="AlphaFoldDB" id="A0A8J8NQZ9"/>
<evidence type="ECO:0008006" key="6">
    <source>
        <dbReference type="Google" id="ProtNLM"/>
    </source>
</evidence>
<feature type="chain" id="PRO_5035151654" description="Thioredoxin domain-containing protein" evidence="1">
    <location>
        <begin position="24"/>
        <end position="411"/>
    </location>
</feature>
<dbReference type="CDD" id="cd02961">
    <property type="entry name" value="PDI_a_family"/>
    <property type="match status" value="1"/>
</dbReference>
<feature type="domain" description="Thioredoxin" evidence="2">
    <location>
        <begin position="34"/>
        <end position="124"/>
    </location>
</feature>
<evidence type="ECO:0000256" key="1">
    <source>
        <dbReference type="SAM" id="SignalP"/>
    </source>
</evidence>
<evidence type="ECO:0000313" key="4">
    <source>
        <dbReference type="EMBL" id="TNV78640.1"/>
    </source>
</evidence>
<feature type="signal peptide" evidence="1">
    <location>
        <begin position="1"/>
        <end position="23"/>
    </location>
</feature>
<feature type="domain" description="PDIA6-like C-terminal thioredoxin-like" evidence="3">
    <location>
        <begin position="271"/>
        <end position="390"/>
    </location>
</feature>
<dbReference type="SUPFAM" id="SSF52833">
    <property type="entry name" value="Thioredoxin-like"/>
    <property type="match status" value="3"/>
</dbReference>
<reference evidence="4" key="1">
    <citation type="submission" date="2019-06" db="EMBL/GenBank/DDBJ databases">
        <authorList>
            <person name="Zheng W."/>
        </authorList>
    </citation>
    <scope>NUCLEOTIDE SEQUENCE</scope>
    <source>
        <strain evidence="4">QDHG01</strain>
    </source>
</reference>
<keyword evidence="5" id="KW-1185">Reference proteome</keyword>
<evidence type="ECO:0000259" key="3">
    <source>
        <dbReference type="Pfam" id="PF24541"/>
    </source>
</evidence>
<dbReference type="OrthoDB" id="427280at2759"/>
<dbReference type="Gene3D" id="3.40.30.10">
    <property type="entry name" value="Glutaredoxin"/>
    <property type="match status" value="3"/>
</dbReference>
<dbReference type="PANTHER" id="PTHR45184">
    <property type="entry name" value="DNAJ PROTEIN ERDJ3A"/>
    <property type="match status" value="1"/>
</dbReference>
<gene>
    <name evidence="4" type="ORF">FGO68_gene5489</name>
</gene>
<dbReference type="Pfam" id="PF00085">
    <property type="entry name" value="Thioredoxin"/>
    <property type="match status" value="1"/>
</dbReference>
<dbReference type="InterPro" id="IPR057305">
    <property type="entry name" value="Thioredox_PDIA6_C"/>
</dbReference>
<sequence length="411" mass="45754">MRVAKLLALLGAALALSATTALAKPLYDSVKSYVFVLNNKNFDSQVTKNRQKGITIVNYYKESDGVSKGLTGGYENFAKENKGMFRITAIDCEQFGSVCTKEGVTKYPTFRVYPAFPAPTQDYEESTVDFEKLKKLAAKFVGNRVVEVNQNNFDTFVNDNPGKPKVLLFSDKKGIPLIFKALSAHFDKTLLFGLIRETESGLISKYKVKSFPAVFLVKDKDSKPQKYDGKEYNYQAIFDFINIYSETFVFKNNNEESVVSAASKPWLSERVPQVAQESFDDICLKKEGALCVIYVAANAEQAKNSQAQIDELYSVGQSFASKISRGINFSFMWLDSSAESKFAAIFELKEADLPKVVILNPGKRKRFLVHSGAISEGEVSKTLDRILGGDAKFVNIKGNQIPDVVSKYPSK</sequence>
<dbReference type="InterPro" id="IPR052842">
    <property type="entry name" value="ER_Co-chaperone"/>
</dbReference>
<dbReference type="Pfam" id="PF24541">
    <property type="entry name" value="Thioredox_PDIA6_C"/>
    <property type="match status" value="1"/>
</dbReference>
<protein>
    <recommendedName>
        <fullName evidence="6">Thioredoxin domain-containing protein</fullName>
    </recommendedName>
</protein>
<keyword evidence="1" id="KW-0732">Signal</keyword>
<evidence type="ECO:0000259" key="2">
    <source>
        <dbReference type="Pfam" id="PF00085"/>
    </source>
</evidence>
<accession>A0A8J8NQZ9</accession>
<proteinExistence type="predicted"/>
<dbReference type="InterPro" id="IPR036249">
    <property type="entry name" value="Thioredoxin-like_sf"/>
</dbReference>
<dbReference type="Proteomes" id="UP000785679">
    <property type="component" value="Unassembled WGS sequence"/>
</dbReference>
<name>A0A8J8NQZ9_HALGN</name>
<dbReference type="PANTHER" id="PTHR45184:SF1">
    <property type="entry name" value="DNAJ PROTEIN ERDJ3A"/>
    <property type="match status" value="1"/>
</dbReference>
<dbReference type="EMBL" id="RRYP01010058">
    <property type="protein sequence ID" value="TNV78640.1"/>
    <property type="molecule type" value="Genomic_DNA"/>
</dbReference>
<evidence type="ECO:0000313" key="5">
    <source>
        <dbReference type="Proteomes" id="UP000785679"/>
    </source>
</evidence>
<dbReference type="InterPro" id="IPR013766">
    <property type="entry name" value="Thioredoxin_domain"/>
</dbReference>
<organism evidence="4 5">
    <name type="scientific">Halteria grandinella</name>
    <dbReference type="NCBI Taxonomy" id="5974"/>
    <lineage>
        <taxon>Eukaryota</taxon>
        <taxon>Sar</taxon>
        <taxon>Alveolata</taxon>
        <taxon>Ciliophora</taxon>
        <taxon>Intramacronucleata</taxon>
        <taxon>Spirotrichea</taxon>
        <taxon>Stichotrichia</taxon>
        <taxon>Sporadotrichida</taxon>
        <taxon>Halteriidae</taxon>
        <taxon>Halteria</taxon>
    </lineage>
</organism>